<protein>
    <recommendedName>
        <fullName evidence="4">Tyrosine-type recombinase/integrase</fullName>
    </recommendedName>
</protein>
<keyword evidence="1" id="KW-0233">DNA recombination</keyword>
<evidence type="ECO:0000256" key="1">
    <source>
        <dbReference type="ARBA" id="ARBA00023172"/>
    </source>
</evidence>
<dbReference type="GO" id="GO:0006310">
    <property type="term" value="P:DNA recombination"/>
    <property type="evidence" value="ECO:0007669"/>
    <property type="project" value="UniProtKB-KW"/>
</dbReference>
<dbReference type="GO" id="GO:0003677">
    <property type="term" value="F:DNA binding"/>
    <property type="evidence" value="ECO:0007669"/>
    <property type="project" value="InterPro"/>
</dbReference>
<dbReference type="Proteomes" id="UP000471409">
    <property type="component" value="Unassembled WGS sequence"/>
</dbReference>
<dbReference type="GO" id="GO:0015074">
    <property type="term" value="P:DNA integration"/>
    <property type="evidence" value="ECO:0007669"/>
    <property type="project" value="InterPro"/>
</dbReference>
<accession>A0A6P0DVI7</accession>
<dbReference type="AlphaFoldDB" id="A0A6P0DVI7"/>
<name>A0A6P0DVI7_RHILE</name>
<sequence length="140" mass="15342">TVPLHPDLIADGFLEFVKTRGKGPLFYGGSKGKAAIQLRDDQKHPSKGVSNRVGTWVRGLGITDKRKGPTHSFRHWFKSELPRVSKCNIRLVDVIQGHAAESDAAGYHHAETTEMLEAISKLDLKGMADSVPKAEQLTDA</sequence>
<feature type="non-terminal residue" evidence="2">
    <location>
        <position position="1"/>
    </location>
</feature>
<dbReference type="Gene3D" id="1.10.443.10">
    <property type="entry name" value="Intergrase catalytic core"/>
    <property type="match status" value="1"/>
</dbReference>
<dbReference type="InterPro" id="IPR011010">
    <property type="entry name" value="DNA_brk_join_enz"/>
</dbReference>
<evidence type="ECO:0000313" key="2">
    <source>
        <dbReference type="EMBL" id="NEK55711.1"/>
    </source>
</evidence>
<organism evidence="2 3">
    <name type="scientific">Rhizobium leguminosarum</name>
    <dbReference type="NCBI Taxonomy" id="384"/>
    <lineage>
        <taxon>Bacteria</taxon>
        <taxon>Pseudomonadati</taxon>
        <taxon>Pseudomonadota</taxon>
        <taxon>Alphaproteobacteria</taxon>
        <taxon>Hyphomicrobiales</taxon>
        <taxon>Rhizobiaceae</taxon>
        <taxon>Rhizobium/Agrobacterium group</taxon>
        <taxon>Rhizobium</taxon>
    </lineage>
</organism>
<reference evidence="2 3" key="1">
    <citation type="submission" date="2020-01" db="EMBL/GenBank/DDBJ databases">
        <title>Rhizobium genotypes associated with high levels of biological nitrogen fixation by grain legumes in a temperate-maritime cropping system.</title>
        <authorList>
            <person name="Maluk M."/>
            <person name="Francesc Ferrando Molina F."/>
            <person name="Lopez Del Egido L."/>
            <person name="Lafos M."/>
            <person name="Langarica-Fuentes A."/>
            <person name="Gebre Yohannes G."/>
            <person name="Young M.W."/>
            <person name="Martin P."/>
            <person name="Gantlett R."/>
            <person name="Kenicer G."/>
            <person name="Hawes C."/>
            <person name="Begg G.S."/>
            <person name="Quilliam R.S."/>
            <person name="Squire G.R."/>
            <person name="Poole P.S."/>
            <person name="Young P.W."/>
            <person name="Iannetta P.M."/>
            <person name="James E.K."/>
        </authorList>
    </citation>
    <scope>NUCLEOTIDE SEQUENCE [LARGE SCALE GENOMIC DNA]</scope>
    <source>
        <strain evidence="2 3">JHI944</strain>
    </source>
</reference>
<comment type="caution">
    <text evidence="2">The sequence shown here is derived from an EMBL/GenBank/DDBJ whole genome shotgun (WGS) entry which is preliminary data.</text>
</comment>
<dbReference type="EMBL" id="WXXP01000803">
    <property type="protein sequence ID" value="NEK55711.1"/>
    <property type="molecule type" value="Genomic_DNA"/>
</dbReference>
<gene>
    <name evidence="2" type="ORF">GUK36_41510</name>
</gene>
<dbReference type="InterPro" id="IPR013762">
    <property type="entry name" value="Integrase-like_cat_sf"/>
</dbReference>
<evidence type="ECO:0008006" key="4">
    <source>
        <dbReference type="Google" id="ProtNLM"/>
    </source>
</evidence>
<dbReference type="SUPFAM" id="SSF56349">
    <property type="entry name" value="DNA breaking-rejoining enzymes"/>
    <property type="match status" value="1"/>
</dbReference>
<evidence type="ECO:0000313" key="3">
    <source>
        <dbReference type="Proteomes" id="UP000471409"/>
    </source>
</evidence>
<proteinExistence type="predicted"/>